<organism evidence="2 3">
    <name type="scientific">Aegilops tauschii subsp. strangulata</name>
    <name type="common">Goatgrass</name>
    <dbReference type="NCBI Taxonomy" id="200361"/>
    <lineage>
        <taxon>Eukaryota</taxon>
        <taxon>Viridiplantae</taxon>
        <taxon>Streptophyta</taxon>
        <taxon>Embryophyta</taxon>
        <taxon>Tracheophyta</taxon>
        <taxon>Spermatophyta</taxon>
        <taxon>Magnoliopsida</taxon>
        <taxon>Liliopsida</taxon>
        <taxon>Poales</taxon>
        <taxon>Poaceae</taxon>
        <taxon>BOP clade</taxon>
        <taxon>Pooideae</taxon>
        <taxon>Triticodae</taxon>
        <taxon>Triticeae</taxon>
        <taxon>Triticinae</taxon>
        <taxon>Aegilops</taxon>
    </lineage>
</organism>
<feature type="compositionally biased region" description="Basic residues" evidence="1">
    <location>
        <begin position="1"/>
        <end position="13"/>
    </location>
</feature>
<reference evidence="2" key="5">
    <citation type="journal article" date="2021" name="G3 (Bethesda)">
        <title>Aegilops tauschii genome assembly Aet v5.0 features greater sequence contiguity and improved annotation.</title>
        <authorList>
            <person name="Wang L."/>
            <person name="Zhu T."/>
            <person name="Rodriguez J.C."/>
            <person name="Deal K.R."/>
            <person name="Dubcovsky J."/>
            <person name="McGuire P.E."/>
            <person name="Lux T."/>
            <person name="Spannagl M."/>
            <person name="Mayer K.F.X."/>
            <person name="Baldrich P."/>
            <person name="Meyers B.C."/>
            <person name="Huo N."/>
            <person name="Gu Y.Q."/>
            <person name="Zhou H."/>
            <person name="Devos K.M."/>
            <person name="Bennetzen J.L."/>
            <person name="Unver T."/>
            <person name="Budak H."/>
            <person name="Gulick P.J."/>
            <person name="Galiba G."/>
            <person name="Kalapos B."/>
            <person name="Nelson D.R."/>
            <person name="Li P."/>
            <person name="You F.M."/>
            <person name="Luo M.C."/>
            <person name="Dvorak J."/>
        </authorList>
    </citation>
    <scope>NUCLEOTIDE SEQUENCE [LARGE SCALE GENOMIC DNA]</scope>
    <source>
        <strain evidence="2">cv. AL8/78</strain>
    </source>
</reference>
<dbReference type="EnsemblPlants" id="AET4Gv20092400.4">
    <property type="protein sequence ID" value="AET4Gv20092400.4"/>
    <property type="gene ID" value="AET4Gv20092400"/>
</dbReference>
<protein>
    <submittedName>
        <fullName evidence="2">Uncharacterized protein</fullName>
    </submittedName>
</protein>
<dbReference type="AlphaFoldDB" id="A0A453H6Z7"/>
<sequence>GRRPGSRFNRGKGLRPLTPHCSELSARLTLLS</sequence>
<accession>A0A453H6Z7</accession>
<evidence type="ECO:0000256" key="1">
    <source>
        <dbReference type="SAM" id="MobiDB-lite"/>
    </source>
</evidence>
<dbReference type="Gramene" id="AET4Gv20092400.4">
    <property type="protein sequence ID" value="AET4Gv20092400.4"/>
    <property type="gene ID" value="AET4Gv20092400"/>
</dbReference>
<evidence type="ECO:0000313" key="2">
    <source>
        <dbReference type="EnsemblPlants" id="AET4Gv20092400.4"/>
    </source>
</evidence>
<reference evidence="3" key="2">
    <citation type="journal article" date="2017" name="Nat. Plants">
        <title>The Aegilops tauschii genome reveals multiple impacts of transposons.</title>
        <authorList>
            <person name="Zhao G."/>
            <person name="Zou C."/>
            <person name="Li K."/>
            <person name="Wang K."/>
            <person name="Li T."/>
            <person name="Gao L."/>
            <person name="Zhang X."/>
            <person name="Wang H."/>
            <person name="Yang Z."/>
            <person name="Liu X."/>
            <person name="Jiang W."/>
            <person name="Mao L."/>
            <person name="Kong X."/>
            <person name="Jiao Y."/>
            <person name="Jia J."/>
        </authorList>
    </citation>
    <scope>NUCLEOTIDE SEQUENCE [LARGE SCALE GENOMIC DNA]</scope>
    <source>
        <strain evidence="3">cv. AL8/78</strain>
    </source>
</reference>
<dbReference type="Proteomes" id="UP000015105">
    <property type="component" value="Chromosome 4D"/>
</dbReference>
<keyword evidence="3" id="KW-1185">Reference proteome</keyword>
<proteinExistence type="predicted"/>
<reference evidence="2" key="3">
    <citation type="journal article" date="2017" name="Nature">
        <title>Genome sequence of the progenitor of the wheat D genome Aegilops tauschii.</title>
        <authorList>
            <person name="Luo M.C."/>
            <person name="Gu Y.Q."/>
            <person name="Puiu D."/>
            <person name="Wang H."/>
            <person name="Twardziok S.O."/>
            <person name="Deal K.R."/>
            <person name="Huo N."/>
            <person name="Zhu T."/>
            <person name="Wang L."/>
            <person name="Wang Y."/>
            <person name="McGuire P.E."/>
            <person name="Liu S."/>
            <person name="Long H."/>
            <person name="Ramasamy R.K."/>
            <person name="Rodriguez J.C."/>
            <person name="Van S.L."/>
            <person name="Yuan L."/>
            <person name="Wang Z."/>
            <person name="Xia Z."/>
            <person name="Xiao L."/>
            <person name="Anderson O.D."/>
            <person name="Ouyang S."/>
            <person name="Liang Y."/>
            <person name="Zimin A.V."/>
            <person name="Pertea G."/>
            <person name="Qi P."/>
            <person name="Bennetzen J.L."/>
            <person name="Dai X."/>
            <person name="Dawson M.W."/>
            <person name="Muller H.G."/>
            <person name="Kugler K."/>
            <person name="Rivarola-Duarte L."/>
            <person name="Spannagl M."/>
            <person name="Mayer K.F.X."/>
            <person name="Lu F.H."/>
            <person name="Bevan M.W."/>
            <person name="Leroy P."/>
            <person name="Li P."/>
            <person name="You F.M."/>
            <person name="Sun Q."/>
            <person name="Liu Z."/>
            <person name="Lyons E."/>
            <person name="Wicker T."/>
            <person name="Salzberg S.L."/>
            <person name="Devos K.M."/>
            <person name="Dvorak J."/>
        </authorList>
    </citation>
    <scope>NUCLEOTIDE SEQUENCE [LARGE SCALE GENOMIC DNA]</scope>
    <source>
        <strain evidence="2">cv. AL8/78</strain>
    </source>
</reference>
<name>A0A453H6Z7_AEGTS</name>
<feature type="region of interest" description="Disordered" evidence="1">
    <location>
        <begin position="1"/>
        <end position="20"/>
    </location>
</feature>
<evidence type="ECO:0000313" key="3">
    <source>
        <dbReference type="Proteomes" id="UP000015105"/>
    </source>
</evidence>
<reference evidence="2" key="4">
    <citation type="submission" date="2019-03" db="UniProtKB">
        <authorList>
            <consortium name="EnsemblPlants"/>
        </authorList>
    </citation>
    <scope>IDENTIFICATION</scope>
</reference>
<reference evidence="3" key="1">
    <citation type="journal article" date="2014" name="Science">
        <title>Ancient hybridizations among the ancestral genomes of bread wheat.</title>
        <authorList>
            <consortium name="International Wheat Genome Sequencing Consortium,"/>
            <person name="Marcussen T."/>
            <person name="Sandve S.R."/>
            <person name="Heier L."/>
            <person name="Spannagl M."/>
            <person name="Pfeifer M."/>
            <person name="Jakobsen K.S."/>
            <person name="Wulff B.B."/>
            <person name="Steuernagel B."/>
            <person name="Mayer K.F."/>
            <person name="Olsen O.A."/>
        </authorList>
    </citation>
    <scope>NUCLEOTIDE SEQUENCE [LARGE SCALE GENOMIC DNA]</scope>
    <source>
        <strain evidence="3">cv. AL8/78</strain>
    </source>
</reference>